<reference evidence="4" key="1">
    <citation type="submission" date="2016-10" db="EMBL/GenBank/DDBJ databases">
        <authorList>
            <person name="Varghese N."/>
            <person name="Submissions S."/>
        </authorList>
    </citation>
    <scope>NUCLEOTIDE SEQUENCE [LARGE SCALE GENOMIC DNA]</scope>
    <source>
        <strain evidence="4">2SM5</strain>
    </source>
</reference>
<accession>A0A1H1PMX5</accession>
<keyword evidence="1" id="KW-0732">Signal</keyword>
<dbReference type="Proteomes" id="UP000243426">
    <property type="component" value="Chromosome I"/>
</dbReference>
<feature type="chain" id="PRO_5009256730" evidence="1">
    <location>
        <begin position="21"/>
        <end position="140"/>
    </location>
</feature>
<sequence>MKYFALAVFIVLSAPSLASADSLCTDAESTSDMRECLNELNREANILMEQYLTAAIERYGDDEVVVAGIRSAQAAWEAYRSAHCDSVFSAWRDGSIRFDMASLCGTYTTRMRTHDIWREFLTYMDSSHPVLPEPELMLGQ</sequence>
<name>A0A1H1PMX5_9GAMM</name>
<dbReference type="AlphaFoldDB" id="A0A1H1PMX5"/>
<gene>
    <name evidence="3" type="ORF">SAMN05216198_1236</name>
</gene>
<evidence type="ECO:0000256" key="1">
    <source>
        <dbReference type="SAM" id="SignalP"/>
    </source>
</evidence>
<feature type="domain" description="Lysozyme inhibitor LprI-like N-terminal" evidence="2">
    <location>
        <begin position="24"/>
        <end position="114"/>
    </location>
</feature>
<dbReference type="Pfam" id="PF07007">
    <property type="entry name" value="LprI"/>
    <property type="match status" value="1"/>
</dbReference>
<dbReference type="RefSeq" id="WP_090272521.1">
    <property type="nucleotide sequence ID" value="NZ_LT629748.1"/>
</dbReference>
<organism evidence="3 4">
    <name type="scientific">Halopseudomonas litoralis</name>
    <dbReference type="NCBI Taxonomy" id="797277"/>
    <lineage>
        <taxon>Bacteria</taxon>
        <taxon>Pseudomonadati</taxon>
        <taxon>Pseudomonadota</taxon>
        <taxon>Gammaproteobacteria</taxon>
        <taxon>Pseudomonadales</taxon>
        <taxon>Pseudomonadaceae</taxon>
        <taxon>Halopseudomonas</taxon>
    </lineage>
</organism>
<dbReference type="Gene3D" id="1.20.1270.180">
    <property type="match status" value="1"/>
</dbReference>
<evidence type="ECO:0000313" key="3">
    <source>
        <dbReference type="EMBL" id="SDS12631.1"/>
    </source>
</evidence>
<proteinExistence type="predicted"/>
<dbReference type="InterPro" id="IPR009739">
    <property type="entry name" value="LprI-like_N"/>
</dbReference>
<dbReference type="EMBL" id="LT629748">
    <property type="protein sequence ID" value="SDS12631.1"/>
    <property type="molecule type" value="Genomic_DNA"/>
</dbReference>
<protein>
    <submittedName>
        <fullName evidence="3">Uncharacterized conserved protein YecT, DUF1311 family</fullName>
    </submittedName>
</protein>
<evidence type="ECO:0000259" key="2">
    <source>
        <dbReference type="Pfam" id="PF07007"/>
    </source>
</evidence>
<dbReference type="STRING" id="797277.SAMN05216198_1236"/>
<evidence type="ECO:0000313" key="4">
    <source>
        <dbReference type="Proteomes" id="UP000243426"/>
    </source>
</evidence>
<dbReference type="OrthoDB" id="7340239at2"/>
<feature type="signal peptide" evidence="1">
    <location>
        <begin position="1"/>
        <end position="20"/>
    </location>
</feature>
<keyword evidence="4" id="KW-1185">Reference proteome</keyword>